<comment type="caution">
    <text evidence="1">The sequence shown here is derived from an EMBL/GenBank/DDBJ whole genome shotgun (WGS) entry which is preliminary data.</text>
</comment>
<sequence length="75" mass="8356">MTNPWLLTIQALYEQPQLTIHGCWSYKRCISSHNCQSMAADHTSAVAAATRCWHSMRCMSSHNYQAMAAGHTSAV</sequence>
<reference evidence="1" key="1">
    <citation type="journal article" date="2019" name="bioRxiv">
        <title>The Genome of the Zebra Mussel, Dreissena polymorpha: A Resource for Invasive Species Research.</title>
        <authorList>
            <person name="McCartney M.A."/>
            <person name="Auch B."/>
            <person name="Kono T."/>
            <person name="Mallez S."/>
            <person name="Zhang Y."/>
            <person name="Obille A."/>
            <person name="Becker A."/>
            <person name="Abrahante J.E."/>
            <person name="Garbe J."/>
            <person name="Badalamenti J.P."/>
            <person name="Herman A."/>
            <person name="Mangelson H."/>
            <person name="Liachko I."/>
            <person name="Sullivan S."/>
            <person name="Sone E.D."/>
            <person name="Koren S."/>
            <person name="Silverstein K.A.T."/>
            <person name="Beckman K.B."/>
            <person name="Gohl D.M."/>
        </authorList>
    </citation>
    <scope>NUCLEOTIDE SEQUENCE</scope>
    <source>
        <strain evidence="1">Duluth1</strain>
        <tissue evidence="1">Whole animal</tissue>
    </source>
</reference>
<dbReference type="Proteomes" id="UP000828390">
    <property type="component" value="Unassembled WGS sequence"/>
</dbReference>
<protein>
    <submittedName>
        <fullName evidence="1">Uncharacterized protein</fullName>
    </submittedName>
</protein>
<reference evidence="1" key="2">
    <citation type="submission" date="2020-11" db="EMBL/GenBank/DDBJ databases">
        <authorList>
            <person name="McCartney M.A."/>
            <person name="Auch B."/>
            <person name="Kono T."/>
            <person name="Mallez S."/>
            <person name="Becker A."/>
            <person name="Gohl D.M."/>
            <person name="Silverstein K.A.T."/>
            <person name="Koren S."/>
            <person name="Bechman K.B."/>
            <person name="Herman A."/>
            <person name="Abrahante J.E."/>
            <person name="Garbe J."/>
        </authorList>
    </citation>
    <scope>NUCLEOTIDE SEQUENCE</scope>
    <source>
        <strain evidence="1">Duluth1</strain>
        <tissue evidence="1">Whole animal</tissue>
    </source>
</reference>
<organism evidence="1 2">
    <name type="scientific">Dreissena polymorpha</name>
    <name type="common">Zebra mussel</name>
    <name type="synonym">Mytilus polymorpha</name>
    <dbReference type="NCBI Taxonomy" id="45954"/>
    <lineage>
        <taxon>Eukaryota</taxon>
        <taxon>Metazoa</taxon>
        <taxon>Spiralia</taxon>
        <taxon>Lophotrochozoa</taxon>
        <taxon>Mollusca</taxon>
        <taxon>Bivalvia</taxon>
        <taxon>Autobranchia</taxon>
        <taxon>Heteroconchia</taxon>
        <taxon>Euheterodonta</taxon>
        <taxon>Imparidentia</taxon>
        <taxon>Neoheterodontei</taxon>
        <taxon>Myida</taxon>
        <taxon>Dreissenoidea</taxon>
        <taxon>Dreissenidae</taxon>
        <taxon>Dreissena</taxon>
    </lineage>
</organism>
<accession>A0A9D4S570</accession>
<dbReference type="AlphaFoldDB" id="A0A9D4S570"/>
<name>A0A9D4S570_DREPO</name>
<gene>
    <name evidence="1" type="ORF">DPMN_014998</name>
</gene>
<evidence type="ECO:0000313" key="2">
    <source>
        <dbReference type="Proteomes" id="UP000828390"/>
    </source>
</evidence>
<keyword evidence="2" id="KW-1185">Reference proteome</keyword>
<proteinExistence type="predicted"/>
<evidence type="ECO:0000313" key="1">
    <source>
        <dbReference type="EMBL" id="KAH3890908.1"/>
    </source>
</evidence>
<dbReference type="EMBL" id="JAIWYP010000001">
    <property type="protein sequence ID" value="KAH3890908.1"/>
    <property type="molecule type" value="Genomic_DNA"/>
</dbReference>